<dbReference type="EMBL" id="KZ857493">
    <property type="protein sequence ID" value="RDX42110.1"/>
    <property type="molecule type" value="Genomic_DNA"/>
</dbReference>
<dbReference type="AlphaFoldDB" id="A0A371CP75"/>
<evidence type="ECO:0000313" key="3">
    <source>
        <dbReference type="Proteomes" id="UP000256964"/>
    </source>
</evidence>
<sequence length="217" mass="23956">MLSQPGRRRRAVSARTPGGSGRRSTRPVEETATRTRAASRGRNRRRAKGKGEGGSSACWSKTTHQRSSCTPPAPDKHATRRRSPRVSVRRSSPDACSSAPHSGARYGQIHAGYDLIPREIEAPRYVWYRPPSCVRGPRTRRHRAVLSTRPAVTTPNRSSRPRPQRRSSRLQSPVSRLLPPASRLPPPVSRLQSPSRRLQAGTGTSITPGPSCDRDRV</sequence>
<dbReference type="Proteomes" id="UP000256964">
    <property type="component" value="Unassembled WGS sequence"/>
</dbReference>
<reference evidence="2 3" key="1">
    <citation type="journal article" date="2018" name="Biotechnol. Biofuels">
        <title>Integrative visual omics of the white-rot fungus Polyporus brumalis exposes the biotechnological potential of its oxidative enzymes for delignifying raw plant biomass.</title>
        <authorList>
            <person name="Miyauchi S."/>
            <person name="Rancon A."/>
            <person name="Drula E."/>
            <person name="Hage H."/>
            <person name="Chaduli D."/>
            <person name="Favel A."/>
            <person name="Grisel S."/>
            <person name="Henrissat B."/>
            <person name="Herpoel-Gimbert I."/>
            <person name="Ruiz-Duenas F.J."/>
            <person name="Chevret D."/>
            <person name="Hainaut M."/>
            <person name="Lin J."/>
            <person name="Wang M."/>
            <person name="Pangilinan J."/>
            <person name="Lipzen A."/>
            <person name="Lesage-Meessen L."/>
            <person name="Navarro D."/>
            <person name="Riley R."/>
            <person name="Grigoriev I.V."/>
            <person name="Zhou S."/>
            <person name="Raouche S."/>
            <person name="Rosso M.N."/>
        </authorList>
    </citation>
    <scope>NUCLEOTIDE SEQUENCE [LARGE SCALE GENOMIC DNA]</scope>
    <source>
        <strain evidence="2 3">BRFM 1820</strain>
    </source>
</reference>
<feature type="region of interest" description="Disordered" evidence="1">
    <location>
        <begin position="129"/>
        <end position="217"/>
    </location>
</feature>
<feature type="compositionally biased region" description="Basic residues" evidence="1">
    <location>
        <begin position="37"/>
        <end position="48"/>
    </location>
</feature>
<proteinExistence type="predicted"/>
<gene>
    <name evidence="2" type="ORF">OH76DRAFT_145068</name>
</gene>
<keyword evidence="3" id="KW-1185">Reference proteome</keyword>
<feature type="compositionally biased region" description="Basic residues" evidence="1">
    <location>
        <begin position="78"/>
        <end position="88"/>
    </location>
</feature>
<accession>A0A371CP75</accession>
<feature type="region of interest" description="Disordered" evidence="1">
    <location>
        <begin position="1"/>
        <end position="105"/>
    </location>
</feature>
<organism evidence="2 3">
    <name type="scientific">Lentinus brumalis</name>
    <dbReference type="NCBI Taxonomy" id="2498619"/>
    <lineage>
        <taxon>Eukaryota</taxon>
        <taxon>Fungi</taxon>
        <taxon>Dikarya</taxon>
        <taxon>Basidiomycota</taxon>
        <taxon>Agaricomycotina</taxon>
        <taxon>Agaricomycetes</taxon>
        <taxon>Polyporales</taxon>
        <taxon>Polyporaceae</taxon>
        <taxon>Lentinus</taxon>
    </lineage>
</organism>
<feature type="compositionally biased region" description="Basic residues" evidence="1">
    <location>
        <begin position="159"/>
        <end position="168"/>
    </location>
</feature>
<name>A0A371CP75_9APHY</name>
<protein>
    <submittedName>
        <fullName evidence="2">Uncharacterized protein</fullName>
    </submittedName>
</protein>
<feature type="compositionally biased region" description="Low complexity" evidence="1">
    <location>
        <begin position="169"/>
        <end position="181"/>
    </location>
</feature>
<evidence type="ECO:0000313" key="2">
    <source>
        <dbReference type="EMBL" id="RDX42110.1"/>
    </source>
</evidence>
<feature type="compositionally biased region" description="Polar residues" evidence="1">
    <location>
        <begin position="58"/>
        <end position="70"/>
    </location>
</feature>
<feature type="compositionally biased region" description="Basic residues" evidence="1">
    <location>
        <begin position="1"/>
        <end position="12"/>
    </location>
</feature>
<feature type="compositionally biased region" description="Polar residues" evidence="1">
    <location>
        <begin position="192"/>
        <end position="208"/>
    </location>
</feature>
<evidence type="ECO:0000256" key="1">
    <source>
        <dbReference type="SAM" id="MobiDB-lite"/>
    </source>
</evidence>